<reference evidence="3" key="1">
    <citation type="journal article" date="2014" name="Environ. Microbiol.">
        <title>Comparative genomics of the marine bacterial genus Glaciecola reveals the high degree of genomic diversity and genomic characteristic for cold adaptation.</title>
        <authorList>
            <person name="Qin Q.L."/>
            <person name="Xie B.B."/>
            <person name="Yu Y."/>
            <person name="Shu Y.L."/>
            <person name="Rong J.C."/>
            <person name="Zhang Y.J."/>
            <person name="Zhao D.L."/>
            <person name="Chen X.L."/>
            <person name="Zhang X.Y."/>
            <person name="Chen B."/>
            <person name="Zhou B.C."/>
            <person name="Zhang Y.Z."/>
        </authorList>
    </citation>
    <scope>NUCLEOTIDE SEQUENCE [LARGE SCALE GENOMIC DNA]</scope>
    <source>
        <strain evidence="3">LMG 21857</strain>
    </source>
</reference>
<organism evidence="2 3">
    <name type="scientific">Paraglaciecola polaris LMG 21857</name>
    <dbReference type="NCBI Taxonomy" id="1129793"/>
    <lineage>
        <taxon>Bacteria</taxon>
        <taxon>Pseudomonadati</taxon>
        <taxon>Pseudomonadota</taxon>
        <taxon>Gammaproteobacteria</taxon>
        <taxon>Alteromonadales</taxon>
        <taxon>Alteromonadaceae</taxon>
        <taxon>Paraglaciecola</taxon>
    </lineage>
</organism>
<gene>
    <name evidence="2" type="ORF">GPLA_0021</name>
</gene>
<dbReference type="SMART" id="SM00062">
    <property type="entry name" value="PBPb"/>
    <property type="match status" value="1"/>
</dbReference>
<evidence type="ECO:0000313" key="2">
    <source>
        <dbReference type="EMBL" id="GAC30942.1"/>
    </source>
</evidence>
<dbReference type="PANTHER" id="PTHR38834">
    <property type="entry name" value="PERIPLASMIC SUBSTRATE BINDING PROTEIN FAMILY 3"/>
    <property type="match status" value="1"/>
</dbReference>
<dbReference type="SUPFAM" id="SSF53850">
    <property type="entry name" value="Periplasmic binding protein-like II"/>
    <property type="match status" value="1"/>
</dbReference>
<dbReference type="Proteomes" id="UP000006322">
    <property type="component" value="Unassembled WGS sequence"/>
</dbReference>
<sequence>MLRWQTLCFLWGSIFLCLSISHRVSAGHMSNEPDFWVLTALEPPFSLRNERGQLEGYLIELVQGILAEADIQQEILAGPWERLIQEAQDKPNVLVFPLARTPEREKEFHWVLPLTSNVYGVLGVPVDDTPIRSFAGVNAVVPIGVLGSDFRHKVLLAENVNEVMPYDDYDTAVSDLRAGKLGSMFFSDAGLRYFCFKQSADCSHIKLLYQYDTLTSYIALSKNSDAKHIAIFNTAAQRFLKSDKFSQIQQSWLLKLQEQGPFKLHIKNGVLNLW</sequence>
<dbReference type="AlphaFoldDB" id="K6ZKU7"/>
<dbReference type="PANTHER" id="PTHR38834:SF3">
    <property type="entry name" value="SOLUTE-BINDING PROTEIN FAMILY 3_N-TERMINAL DOMAIN-CONTAINING PROTEIN"/>
    <property type="match status" value="1"/>
</dbReference>
<dbReference type="EMBL" id="BAER01000001">
    <property type="protein sequence ID" value="GAC30942.1"/>
    <property type="molecule type" value="Genomic_DNA"/>
</dbReference>
<evidence type="ECO:0000259" key="1">
    <source>
        <dbReference type="SMART" id="SM00062"/>
    </source>
</evidence>
<name>K6ZKU7_9ALTE</name>
<protein>
    <submittedName>
        <fullName evidence="2">Amino acid ABC transporter periplasmic protein</fullName>
    </submittedName>
</protein>
<dbReference type="STRING" id="1129793.GPLA_0021"/>
<evidence type="ECO:0000313" key="3">
    <source>
        <dbReference type="Proteomes" id="UP000006322"/>
    </source>
</evidence>
<proteinExistence type="predicted"/>
<dbReference type="InterPro" id="IPR001638">
    <property type="entry name" value="Solute-binding_3/MltF_N"/>
</dbReference>
<dbReference type="Pfam" id="PF00497">
    <property type="entry name" value="SBP_bac_3"/>
    <property type="match status" value="1"/>
</dbReference>
<dbReference type="Gene3D" id="3.40.190.10">
    <property type="entry name" value="Periplasmic binding protein-like II"/>
    <property type="match status" value="2"/>
</dbReference>
<comment type="caution">
    <text evidence="2">The sequence shown here is derived from an EMBL/GenBank/DDBJ whole genome shotgun (WGS) entry which is preliminary data.</text>
</comment>
<accession>K6ZKU7</accession>
<feature type="domain" description="Solute-binding protein family 3/N-terminal" evidence="1">
    <location>
        <begin position="37"/>
        <end position="256"/>
    </location>
</feature>
<keyword evidence="3" id="KW-1185">Reference proteome</keyword>
<dbReference type="OrthoDB" id="8587856at2"/>